<name>E7RCL8_9BACL</name>
<protein>
    <recommendedName>
        <fullName evidence="2">Copper homeostasis protein cutC homolog</fullName>
    </recommendedName>
</protein>
<evidence type="ECO:0000256" key="1">
    <source>
        <dbReference type="ARBA" id="ARBA00007768"/>
    </source>
</evidence>
<comment type="caution">
    <text evidence="3">The sequence shown here is derived from an EMBL/GenBank/DDBJ whole genome shotgun (WGS) entry which is preliminary data.</text>
</comment>
<dbReference type="Proteomes" id="UP000003052">
    <property type="component" value="Unassembled WGS sequence"/>
</dbReference>
<organism evidence="3 4">
    <name type="scientific">Planococcus donghaensis MPA1U2</name>
    <dbReference type="NCBI Taxonomy" id="933115"/>
    <lineage>
        <taxon>Bacteria</taxon>
        <taxon>Bacillati</taxon>
        <taxon>Bacillota</taxon>
        <taxon>Bacilli</taxon>
        <taxon>Bacillales</taxon>
        <taxon>Caryophanaceae</taxon>
        <taxon>Planococcus</taxon>
    </lineage>
</organism>
<accession>E7RCL8</accession>
<dbReference type="EMBL" id="AEPB01000001">
    <property type="protein sequence ID" value="EGA91383.1"/>
    <property type="molecule type" value="Genomic_DNA"/>
</dbReference>
<dbReference type="SUPFAM" id="SSF110395">
    <property type="entry name" value="CutC-like"/>
    <property type="match status" value="1"/>
</dbReference>
<evidence type="ECO:0000313" key="3">
    <source>
        <dbReference type="EMBL" id="EGA91383.1"/>
    </source>
</evidence>
<evidence type="ECO:0000313" key="4">
    <source>
        <dbReference type="Proteomes" id="UP000003052"/>
    </source>
</evidence>
<dbReference type="PANTHER" id="PTHR12598:SF0">
    <property type="entry name" value="COPPER HOMEOSTASIS PROTEIN CUTC HOMOLOG"/>
    <property type="match status" value="1"/>
</dbReference>
<dbReference type="AlphaFoldDB" id="E7RCL8"/>
<dbReference type="PANTHER" id="PTHR12598">
    <property type="entry name" value="COPPER HOMEOSTASIS PROTEIN CUTC"/>
    <property type="match status" value="1"/>
</dbReference>
<dbReference type="Pfam" id="PF03932">
    <property type="entry name" value="CutC"/>
    <property type="match status" value="1"/>
</dbReference>
<dbReference type="InterPro" id="IPR036822">
    <property type="entry name" value="CutC-like_dom_sf"/>
</dbReference>
<dbReference type="InterPro" id="IPR005627">
    <property type="entry name" value="CutC-like"/>
</dbReference>
<reference evidence="3 4" key="1">
    <citation type="journal article" date="2011" name="J. Bacteriol.">
        <title>The Draft Genome of Planococcus donghaensis MPA1U2 Reveals Nonsporulation Pathways Controlled by a Conserved Spo0A Regulon.</title>
        <authorList>
            <person name="Pearson M.D."/>
            <person name="Noller H.F."/>
        </authorList>
    </citation>
    <scope>NUCLEOTIDE SEQUENCE [LARGE SCALE GENOMIC DNA]</scope>
    <source>
        <strain evidence="3 4">MPA1U2</strain>
    </source>
</reference>
<dbReference type="Gene3D" id="3.20.20.380">
    <property type="entry name" value="Copper homeostasis (CutC) domain"/>
    <property type="match status" value="1"/>
</dbReference>
<sequence>MIEVIVQNEQEAVEAEKLGAGRLELVSSINEGGLTPSFETIKQVLNSVAIPVQE</sequence>
<gene>
    <name evidence="3" type="ORF">GPDM_00910</name>
</gene>
<evidence type="ECO:0000256" key="2">
    <source>
        <dbReference type="ARBA" id="ARBA00019014"/>
    </source>
</evidence>
<dbReference type="eggNOG" id="COG3142">
    <property type="taxonomic scope" value="Bacteria"/>
</dbReference>
<proteinExistence type="inferred from homology"/>
<comment type="similarity">
    <text evidence="1">Belongs to the CutC family.</text>
</comment>
<dbReference type="GO" id="GO:0005507">
    <property type="term" value="F:copper ion binding"/>
    <property type="evidence" value="ECO:0007669"/>
    <property type="project" value="TreeGrafter"/>
</dbReference>